<evidence type="ECO:0000313" key="1">
    <source>
        <dbReference type="EMBL" id="TQD77151.1"/>
    </source>
</evidence>
<dbReference type="Proteomes" id="UP000315295">
    <property type="component" value="Unassembled WGS sequence"/>
</dbReference>
<reference evidence="1 2" key="1">
    <citation type="journal article" date="2019" name="G3 (Bethesda)">
        <title>Sequencing of a Wild Apple (Malus baccata) Genome Unravels the Differences Between Cultivated and Wild Apple Species Regarding Disease Resistance and Cold Tolerance.</title>
        <authorList>
            <person name="Chen X."/>
        </authorList>
    </citation>
    <scope>NUCLEOTIDE SEQUENCE [LARGE SCALE GENOMIC DNA]</scope>
    <source>
        <strain evidence="2">cv. Shandingzi</strain>
        <tissue evidence="1">Leaves</tissue>
    </source>
</reference>
<dbReference type="EMBL" id="VIEB01000980">
    <property type="protein sequence ID" value="TQD77151.1"/>
    <property type="molecule type" value="Genomic_DNA"/>
</dbReference>
<accession>A0A540KSF6</accession>
<gene>
    <name evidence="1" type="ORF">C1H46_037315</name>
</gene>
<proteinExistence type="predicted"/>
<organism evidence="1 2">
    <name type="scientific">Malus baccata</name>
    <name type="common">Siberian crab apple</name>
    <name type="synonym">Pyrus baccata</name>
    <dbReference type="NCBI Taxonomy" id="106549"/>
    <lineage>
        <taxon>Eukaryota</taxon>
        <taxon>Viridiplantae</taxon>
        <taxon>Streptophyta</taxon>
        <taxon>Embryophyta</taxon>
        <taxon>Tracheophyta</taxon>
        <taxon>Spermatophyta</taxon>
        <taxon>Magnoliopsida</taxon>
        <taxon>eudicotyledons</taxon>
        <taxon>Gunneridae</taxon>
        <taxon>Pentapetalae</taxon>
        <taxon>rosids</taxon>
        <taxon>fabids</taxon>
        <taxon>Rosales</taxon>
        <taxon>Rosaceae</taxon>
        <taxon>Amygdaloideae</taxon>
        <taxon>Maleae</taxon>
        <taxon>Malus</taxon>
    </lineage>
</organism>
<name>A0A540KSF6_MALBA</name>
<protein>
    <submittedName>
        <fullName evidence="1">Uncharacterized protein</fullName>
    </submittedName>
</protein>
<keyword evidence="2" id="KW-1185">Reference proteome</keyword>
<dbReference type="AlphaFoldDB" id="A0A540KSF6"/>
<evidence type="ECO:0000313" key="2">
    <source>
        <dbReference type="Proteomes" id="UP000315295"/>
    </source>
</evidence>
<comment type="caution">
    <text evidence="1">The sequence shown here is derived from an EMBL/GenBank/DDBJ whole genome shotgun (WGS) entry which is preliminary data.</text>
</comment>
<sequence length="55" mass="6200">MDSKSTTLLHFPSPNRHTYAGSQLRSRVREVDLDLVSTFSIWSLASSEDVMVVTM</sequence>